<dbReference type="KEGG" id="pami:JCM7686_pAMI4p040"/>
<dbReference type="CDD" id="cd03215">
    <property type="entry name" value="ABC_Carb_Monos_II"/>
    <property type="match status" value="1"/>
</dbReference>
<feature type="domain" description="ABC transporter" evidence="10">
    <location>
        <begin position="5"/>
        <end position="234"/>
    </location>
</feature>
<organism evidence="11 12">
    <name type="scientific">Paracoccus aminophilus JCM 7686</name>
    <dbReference type="NCBI Taxonomy" id="1367847"/>
    <lineage>
        <taxon>Bacteria</taxon>
        <taxon>Pseudomonadati</taxon>
        <taxon>Pseudomonadota</taxon>
        <taxon>Alphaproteobacteria</taxon>
        <taxon>Rhodobacterales</taxon>
        <taxon>Paracoccaceae</taxon>
        <taxon>Paracoccus</taxon>
    </lineage>
</organism>
<dbReference type="SMART" id="SM00382">
    <property type="entry name" value="AAA"/>
    <property type="match status" value="2"/>
</dbReference>
<dbReference type="PROSITE" id="PS00211">
    <property type="entry name" value="ABC_TRANSPORTER_1"/>
    <property type="match status" value="1"/>
</dbReference>
<evidence type="ECO:0000256" key="1">
    <source>
        <dbReference type="ARBA" id="ARBA00004417"/>
    </source>
</evidence>
<keyword evidence="5" id="KW-0547">Nucleotide-binding</keyword>
<dbReference type="PANTHER" id="PTHR43790">
    <property type="entry name" value="CARBOHYDRATE TRANSPORT ATP-BINDING PROTEIN MG119-RELATED"/>
    <property type="match status" value="1"/>
</dbReference>
<evidence type="ECO:0000313" key="12">
    <source>
        <dbReference type="Proteomes" id="UP000015480"/>
    </source>
</evidence>
<dbReference type="AlphaFoldDB" id="S5YZU4"/>
<dbReference type="GO" id="GO:0005524">
    <property type="term" value="F:ATP binding"/>
    <property type="evidence" value="ECO:0007669"/>
    <property type="project" value="UniProtKB-KW"/>
</dbReference>
<evidence type="ECO:0000256" key="5">
    <source>
        <dbReference type="ARBA" id="ARBA00022741"/>
    </source>
</evidence>
<dbReference type="eggNOG" id="COG1129">
    <property type="taxonomic scope" value="Bacteria"/>
</dbReference>
<evidence type="ECO:0000256" key="8">
    <source>
        <dbReference type="ARBA" id="ARBA00023798"/>
    </source>
</evidence>
<feature type="domain" description="ABC transporter" evidence="10">
    <location>
        <begin position="234"/>
        <end position="488"/>
    </location>
</feature>
<evidence type="ECO:0000259" key="10">
    <source>
        <dbReference type="PROSITE" id="PS50893"/>
    </source>
</evidence>
<dbReference type="InterPro" id="IPR017871">
    <property type="entry name" value="ABC_transporter-like_CS"/>
</dbReference>
<comment type="similarity">
    <text evidence="2">Belongs to the ABC transporter superfamily. AI-2 autoinducer porter (TC 3.A.1.2.8) family.</text>
</comment>
<protein>
    <recommendedName>
        <fullName evidence="4">Autoinducer 2 import ATP-binding protein LsrA</fullName>
        <ecNumber evidence="8">7.6.2.13</ecNumber>
    </recommendedName>
</protein>
<accession>S5YZU4</accession>
<dbReference type="PATRIC" id="fig|1367847.3.peg.3665"/>
<dbReference type="SUPFAM" id="SSF52540">
    <property type="entry name" value="P-loop containing nucleoside triphosphate hydrolases"/>
    <property type="match status" value="2"/>
</dbReference>
<dbReference type="InterPro" id="IPR027417">
    <property type="entry name" value="P-loop_NTPase"/>
</dbReference>
<dbReference type="GO" id="GO:0005886">
    <property type="term" value="C:plasma membrane"/>
    <property type="evidence" value="ECO:0007669"/>
    <property type="project" value="UniProtKB-SubCell"/>
</dbReference>
<dbReference type="RefSeq" id="WP_020952216.1">
    <property type="nucleotide sequence ID" value="NC_022049.1"/>
</dbReference>
<comment type="subunit">
    <text evidence="3">The complex is composed of two ATP-binding proteins (LsrA), two transmembrane proteins (LsrC and LsrD) and a solute-binding protein (LsrB).</text>
</comment>
<evidence type="ECO:0000256" key="3">
    <source>
        <dbReference type="ARBA" id="ARBA00011262"/>
    </source>
</evidence>
<evidence type="ECO:0000256" key="9">
    <source>
        <dbReference type="ARBA" id="ARBA00034076"/>
    </source>
</evidence>
<dbReference type="InterPro" id="IPR003439">
    <property type="entry name" value="ABC_transporter-like_ATP-bd"/>
</dbReference>
<dbReference type="GO" id="GO:0016887">
    <property type="term" value="F:ATP hydrolysis activity"/>
    <property type="evidence" value="ECO:0007669"/>
    <property type="project" value="InterPro"/>
</dbReference>
<comment type="catalytic activity">
    <reaction evidence="9">
        <text>ATP + H2O + (2R,4S)-2-methyl-2,3,3,4-tetrahydroxytetrahydrofuran-[AI-2-binding protein]Side 1 = ADP + phosphate + (2R,4S)-2-methyl-2,3,3,4-tetrahydroxytetrahydrofuranSide 2 + [AI-2-binding protein]Side 1.</text>
        <dbReference type="EC" id="7.6.2.13"/>
    </reaction>
</comment>
<dbReference type="PANTHER" id="PTHR43790:SF2">
    <property type="entry name" value="AUTOINDUCER 2 IMPORT ATP-BINDING PROTEIN LSRA"/>
    <property type="match status" value="1"/>
</dbReference>
<sequence length="492" mass="52895">MQQVVTARGITKRYGGTPVLKGVDFDLRPGEVHALLGGNGAGKSTLMKILSGLVAPDEGEVTICGQALSSASPAEAQRLGLYLVPQEAQLFPNQNVLDNICLGLPQPARFYRDKVAAMIKGLGLSLPLDKRASTLEIADRQIVEILRGMIREARVLILDEPTSALTPFEVAALFGRMRALRAQGVGLVFISHKLHELREISDRITVLRDGQVVLSDEMAQTSDERILQAMTPGLSAENKRPEVPEGRGPLRLAVKALSGEGFHGISLDLHDGEILGLAGVVGAGRTELAETLAGLRPADSGAARLSGQDIPFAHWSMRQAVDRGMVLLAEDRGSNGLFLDAPLHWNMLSFLVHKLPFVLKPGRDRAAFETYRQQMSIRCEGPEQPVRRLSGGNQQKVLLAKCLAARPAVLILDEPTRGVDAGARADIYTLIRQIAAEGTAVLMISSDFDEVTRLSHRILVMAAGEIAGELPAGADAEQIGALAFESRELAHA</sequence>
<dbReference type="Proteomes" id="UP000015480">
    <property type="component" value="Plasmid pAMI4"/>
</dbReference>
<comment type="subcellular location">
    <subcellularLocation>
        <location evidence="1">Cell inner membrane</location>
        <topology evidence="1">Peripheral membrane protein</topology>
    </subcellularLocation>
</comment>
<dbReference type="CDD" id="cd03216">
    <property type="entry name" value="ABC_Carb_Monos_I"/>
    <property type="match status" value="1"/>
</dbReference>
<dbReference type="EMBL" id="CP006652">
    <property type="protein sequence ID" value="AGT10731.1"/>
    <property type="molecule type" value="Genomic_DNA"/>
</dbReference>
<dbReference type="Gene3D" id="3.40.50.300">
    <property type="entry name" value="P-loop containing nucleotide triphosphate hydrolases"/>
    <property type="match status" value="2"/>
</dbReference>
<evidence type="ECO:0000256" key="7">
    <source>
        <dbReference type="ARBA" id="ARBA00023747"/>
    </source>
</evidence>
<comment type="function">
    <text evidence="7">Part of the ABC transporter complex LsrABCD involved in autoinducer 2 (AI-2) import. Responsible for energy coupling to the transport system.</text>
</comment>
<dbReference type="NCBIfam" id="NF011967">
    <property type="entry name" value="PRK15439.1"/>
    <property type="match status" value="1"/>
</dbReference>
<evidence type="ECO:0000256" key="6">
    <source>
        <dbReference type="ARBA" id="ARBA00022840"/>
    </source>
</evidence>
<evidence type="ECO:0000256" key="2">
    <source>
        <dbReference type="ARBA" id="ARBA00009404"/>
    </source>
</evidence>
<dbReference type="HOGENOM" id="CLU_000604_92_1_5"/>
<reference evidence="11 12" key="1">
    <citation type="journal article" date="2014" name="BMC Genomics">
        <title>Architecture and functions of a multipartite genome of the methylotrophic bacterium Paracoccus aminophilus JCM 7686, containing primary and secondary chromids.</title>
        <authorList>
            <person name="Dziewit L."/>
            <person name="Czarnecki J."/>
            <person name="Wibberg D."/>
            <person name="Radlinska M."/>
            <person name="Mrozek P."/>
            <person name="Szymczak M."/>
            <person name="Schluter A."/>
            <person name="Puhler A."/>
            <person name="Bartosik D."/>
        </authorList>
    </citation>
    <scope>NUCLEOTIDE SEQUENCE [LARGE SCALE GENOMIC DNA]</scope>
    <source>
        <strain evidence="11">JCM 7686</strain>
        <plasmid evidence="12">Plasmid pAMI4</plasmid>
    </source>
</reference>
<keyword evidence="12" id="KW-1185">Reference proteome</keyword>
<dbReference type="EC" id="7.6.2.13" evidence="8"/>
<dbReference type="InterPro" id="IPR050107">
    <property type="entry name" value="ABC_carbohydrate_import_ATPase"/>
</dbReference>
<dbReference type="PROSITE" id="PS50893">
    <property type="entry name" value="ABC_TRANSPORTER_2"/>
    <property type="match status" value="2"/>
</dbReference>
<dbReference type="InterPro" id="IPR003593">
    <property type="entry name" value="AAA+_ATPase"/>
</dbReference>
<dbReference type="Pfam" id="PF00005">
    <property type="entry name" value="ABC_tran"/>
    <property type="match status" value="2"/>
</dbReference>
<gene>
    <name evidence="11" type="ORF">JCM7686_pAMI4p040</name>
</gene>
<keyword evidence="6" id="KW-0067">ATP-binding</keyword>
<name>S5YZU4_PARAH</name>
<evidence type="ECO:0000256" key="4">
    <source>
        <dbReference type="ARBA" id="ARBA00019459"/>
    </source>
</evidence>
<evidence type="ECO:0000313" key="11">
    <source>
        <dbReference type="EMBL" id="AGT10731.1"/>
    </source>
</evidence>
<keyword evidence="11" id="KW-0614">Plasmid</keyword>
<geneLocation type="plasmid" evidence="11 12">
    <name>pAMI4</name>
</geneLocation>
<proteinExistence type="inferred from homology"/>
<keyword evidence="11" id="KW-0378">Hydrolase</keyword>